<evidence type="ECO:0000313" key="3">
    <source>
        <dbReference type="Proteomes" id="UP000000844"/>
    </source>
</evidence>
<dbReference type="AlphaFoldDB" id="D3PZ65"/>
<organism evidence="2 3">
    <name type="scientific">Stackebrandtia nassauensis (strain DSM 44728 / CIP 108903 / NRRL B-16338 / NBRC 102104 / LLR-40K-21)</name>
    <dbReference type="NCBI Taxonomy" id="446470"/>
    <lineage>
        <taxon>Bacteria</taxon>
        <taxon>Bacillati</taxon>
        <taxon>Actinomycetota</taxon>
        <taxon>Actinomycetes</taxon>
        <taxon>Glycomycetales</taxon>
        <taxon>Glycomycetaceae</taxon>
        <taxon>Stackebrandtia</taxon>
    </lineage>
</organism>
<reference evidence="2 3" key="1">
    <citation type="journal article" date="2009" name="Stand. Genomic Sci.">
        <title>Complete genome sequence of Stackebrandtia nassauensis type strain (LLR-40K-21).</title>
        <authorList>
            <person name="Munk C."/>
            <person name="Lapidus A."/>
            <person name="Copeland A."/>
            <person name="Jando M."/>
            <person name="Mayilraj S."/>
            <person name="Glavina Del Rio T."/>
            <person name="Nolan M."/>
            <person name="Chen F."/>
            <person name="Lucas S."/>
            <person name="Tice H."/>
            <person name="Cheng J.F."/>
            <person name="Han C."/>
            <person name="Detter J.C."/>
            <person name="Bruce D."/>
            <person name="Goodwin L."/>
            <person name="Chain P."/>
            <person name="Pitluck S."/>
            <person name="Goker M."/>
            <person name="Ovchinikova G."/>
            <person name="Pati A."/>
            <person name="Ivanova N."/>
            <person name="Mavromatis K."/>
            <person name="Chen A."/>
            <person name="Palaniappan K."/>
            <person name="Land M."/>
            <person name="Hauser L."/>
            <person name="Chang Y.J."/>
            <person name="Jeffries C.D."/>
            <person name="Bristow J."/>
            <person name="Eisen J.A."/>
            <person name="Markowitz V."/>
            <person name="Hugenholtz P."/>
            <person name="Kyrpides N.C."/>
            <person name="Klenk H.P."/>
        </authorList>
    </citation>
    <scope>NUCLEOTIDE SEQUENCE [LARGE SCALE GENOMIC DNA]</scope>
    <source>
        <strain evidence="3">DSM 44728 / CIP 108903 / NRRL B-16338 / NBRC 102104 / LLR-40K-21</strain>
    </source>
</reference>
<dbReference type="HOGENOM" id="CLU_104210_1_1_11"/>
<evidence type="ECO:0000256" key="1">
    <source>
        <dbReference type="SAM" id="Phobius"/>
    </source>
</evidence>
<dbReference type="NCBIfam" id="TIGR03816">
    <property type="entry name" value="tadE_like_DECH"/>
    <property type="match status" value="1"/>
</dbReference>
<dbReference type="KEGG" id="sna:Snas_5865"/>
<dbReference type="EMBL" id="CP001778">
    <property type="protein sequence ID" value="ADD45494.1"/>
    <property type="molecule type" value="Genomic_DNA"/>
</dbReference>
<dbReference type="InterPro" id="IPR021202">
    <property type="entry name" value="Rv3654c-like"/>
</dbReference>
<sequence length="127" mass="12869">MTIRRRETTPARQRDPQRGGASVIALGIGLCVLVLAMVALLMAAAIEARHRAQIGADAAALAGAMRAGQGATSACGRAAELAAANDTTIRTCELSGMDITVEVIAPLPSPLKRFGPVVGLARAGPVG</sequence>
<proteinExistence type="predicted"/>
<gene>
    <name evidence="2" type="ordered locus">Snas_5865</name>
</gene>
<dbReference type="RefSeq" id="WP_013021065.1">
    <property type="nucleotide sequence ID" value="NC_013947.1"/>
</dbReference>
<name>D3PZ65_STANL</name>
<keyword evidence="1" id="KW-0472">Membrane</keyword>
<dbReference type="eggNOG" id="ENOG5033B4F">
    <property type="taxonomic scope" value="Bacteria"/>
</dbReference>
<keyword evidence="3" id="KW-1185">Reference proteome</keyword>
<evidence type="ECO:0008006" key="4">
    <source>
        <dbReference type="Google" id="ProtNLM"/>
    </source>
</evidence>
<keyword evidence="1" id="KW-1133">Transmembrane helix</keyword>
<keyword evidence="1" id="KW-0812">Transmembrane</keyword>
<accession>D3PZ65</accession>
<feature type="transmembrane region" description="Helical" evidence="1">
    <location>
        <begin position="21"/>
        <end position="46"/>
    </location>
</feature>
<protein>
    <recommendedName>
        <fullName evidence="4">Flp pilus-assembly TadG-like N-terminal domain-containing protein</fullName>
    </recommendedName>
</protein>
<evidence type="ECO:0000313" key="2">
    <source>
        <dbReference type="EMBL" id="ADD45494.1"/>
    </source>
</evidence>
<dbReference type="STRING" id="446470.Snas_5865"/>
<dbReference type="Proteomes" id="UP000000844">
    <property type="component" value="Chromosome"/>
</dbReference>